<dbReference type="EMBL" id="JAKMUZ010000026">
    <property type="protein sequence ID" value="MCZ9297082.1"/>
    <property type="molecule type" value="Genomic_DNA"/>
</dbReference>
<evidence type="ECO:0000313" key="1">
    <source>
        <dbReference type="EMBL" id="MCZ9297082.1"/>
    </source>
</evidence>
<dbReference type="InterPro" id="IPR036388">
    <property type="entry name" value="WH-like_DNA-bd_sf"/>
</dbReference>
<reference evidence="1" key="1">
    <citation type="submission" date="2022-02" db="EMBL/GenBank/DDBJ databases">
        <title>Corynebacterium sp. from urogenital microbiome.</title>
        <authorList>
            <person name="Cappelli E.A."/>
            <person name="Ribeiro T.G."/>
            <person name="Peixe L."/>
        </authorList>
    </citation>
    <scope>NUCLEOTIDE SEQUENCE</scope>
    <source>
        <strain evidence="1">C21Ua_68</strain>
    </source>
</reference>
<name>A0A9X3RN89_9CORY</name>
<dbReference type="Proteomes" id="UP001146439">
    <property type="component" value="Unassembled WGS sequence"/>
</dbReference>
<sequence>MSPTEQVKEAITQGKSNPADIAKATGLGQGTVEIILAHLERSAELVRESLTMCPTGGCGSCAQAGGCSGAAVKRRGPVLLQLRRRP</sequence>
<proteinExistence type="predicted"/>
<evidence type="ECO:0000313" key="2">
    <source>
        <dbReference type="Proteomes" id="UP001146439"/>
    </source>
</evidence>
<organism evidence="1 2">
    <name type="scientific">Corynebacterium yonathiae</name>
    <dbReference type="NCBI Taxonomy" id="2913504"/>
    <lineage>
        <taxon>Bacteria</taxon>
        <taxon>Bacillati</taxon>
        <taxon>Actinomycetota</taxon>
        <taxon>Actinomycetes</taxon>
        <taxon>Mycobacteriales</taxon>
        <taxon>Corynebacteriaceae</taxon>
        <taxon>Corynebacterium</taxon>
    </lineage>
</organism>
<gene>
    <name evidence="1" type="ORF">L8V22_11060</name>
</gene>
<comment type="caution">
    <text evidence="1">The sequence shown here is derived from an EMBL/GenBank/DDBJ whole genome shotgun (WGS) entry which is preliminary data.</text>
</comment>
<protein>
    <submittedName>
        <fullName evidence="1">MarR family transcriptional regulator</fullName>
    </submittedName>
</protein>
<dbReference type="Gene3D" id="1.10.10.10">
    <property type="entry name" value="Winged helix-like DNA-binding domain superfamily/Winged helix DNA-binding domain"/>
    <property type="match status" value="1"/>
</dbReference>
<dbReference type="RefSeq" id="WP_238802184.1">
    <property type="nucleotide sequence ID" value="NZ_JAKMUZ010000026.1"/>
</dbReference>
<accession>A0A9X3RN89</accession>
<dbReference type="AlphaFoldDB" id="A0A9X3RN89"/>